<sequence length="132" mass="16084">MRINANKQRHEYENYTQLSKNIVRFKYKTATPSLRWRLASSMSTRRLRLIYLRRHQSKVERHTNTANREYTAEERSTSLPYLQLEKTRRERSRSFKPPWKREWLQQRKLPSVLPRTVCVSEPMPQSPSRPRL</sequence>
<proteinExistence type="predicted"/>
<dbReference type="EMBL" id="JAGPNK010000072">
    <property type="protein sequence ID" value="KAH7302803.1"/>
    <property type="molecule type" value="Genomic_DNA"/>
</dbReference>
<feature type="region of interest" description="Disordered" evidence="1">
    <location>
        <begin position="60"/>
        <end position="96"/>
    </location>
</feature>
<reference evidence="2" key="1">
    <citation type="journal article" date="2021" name="Nat. Commun.">
        <title>Genetic determinants of endophytism in the Arabidopsis root mycobiome.</title>
        <authorList>
            <person name="Mesny F."/>
            <person name="Miyauchi S."/>
            <person name="Thiergart T."/>
            <person name="Pickel B."/>
            <person name="Atanasova L."/>
            <person name="Karlsson M."/>
            <person name="Huettel B."/>
            <person name="Barry K.W."/>
            <person name="Haridas S."/>
            <person name="Chen C."/>
            <person name="Bauer D."/>
            <person name="Andreopoulos W."/>
            <person name="Pangilinan J."/>
            <person name="LaButti K."/>
            <person name="Riley R."/>
            <person name="Lipzen A."/>
            <person name="Clum A."/>
            <person name="Drula E."/>
            <person name="Henrissat B."/>
            <person name="Kohler A."/>
            <person name="Grigoriev I.V."/>
            <person name="Martin F.M."/>
            <person name="Hacquard S."/>
        </authorList>
    </citation>
    <scope>NUCLEOTIDE SEQUENCE</scope>
    <source>
        <strain evidence="2">MPI-CAGE-CH-0235</strain>
    </source>
</reference>
<dbReference type="AlphaFoldDB" id="A0A8K0SCL8"/>
<dbReference type="Proteomes" id="UP000813444">
    <property type="component" value="Unassembled WGS sequence"/>
</dbReference>
<evidence type="ECO:0000256" key="1">
    <source>
        <dbReference type="SAM" id="MobiDB-lite"/>
    </source>
</evidence>
<gene>
    <name evidence="2" type="ORF">B0I35DRAFT_253266</name>
</gene>
<organism evidence="2 3">
    <name type="scientific">Stachybotrys elegans</name>
    <dbReference type="NCBI Taxonomy" id="80388"/>
    <lineage>
        <taxon>Eukaryota</taxon>
        <taxon>Fungi</taxon>
        <taxon>Dikarya</taxon>
        <taxon>Ascomycota</taxon>
        <taxon>Pezizomycotina</taxon>
        <taxon>Sordariomycetes</taxon>
        <taxon>Hypocreomycetidae</taxon>
        <taxon>Hypocreales</taxon>
        <taxon>Stachybotryaceae</taxon>
        <taxon>Stachybotrys</taxon>
    </lineage>
</organism>
<evidence type="ECO:0000313" key="3">
    <source>
        <dbReference type="Proteomes" id="UP000813444"/>
    </source>
</evidence>
<evidence type="ECO:0000313" key="2">
    <source>
        <dbReference type="EMBL" id="KAH7302803.1"/>
    </source>
</evidence>
<keyword evidence="3" id="KW-1185">Reference proteome</keyword>
<accession>A0A8K0SCL8</accession>
<name>A0A8K0SCL8_9HYPO</name>
<protein>
    <submittedName>
        <fullName evidence="2">Uncharacterized protein</fullName>
    </submittedName>
</protein>
<comment type="caution">
    <text evidence="2">The sequence shown here is derived from an EMBL/GenBank/DDBJ whole genome shotgun (WGS) entry which is preliminary data.</text>
</comment>